<dbReference type="eggNOG" id="ENOG5031AJA">
    <property type="taxonomic scope" value="Bacteria"/>
</dbReference>
<dbReference type="Proteomes" id="UP000003748">
    <property type="component" value="Unassembled WGS sequence"/>
</dbReference>
<gene>
    <name evidence="1" type="ORF">FUSPEROL_00866</name>
</gene>
<organism evidence="1 2">
    <name type="scientific">Fusobacterium periodonticum ATCC 33693</name>
    <dbReference type="NCBI Taxonomy" id="546275"/>
    <lineage>
        <taxon>Bacteria</taxon>
        <taxon>Fusobacteriati</taxon>
        <taxon>Fusobacteriota</taxon>
        <taxon>Fusobacteriia</taxon>
        <taxon>Fusobacteriales</taxon>
        <taxon>Fusobacteriaceae</taxon>
        <taxon>Fusobacterium</taxon>
    </lineage>
</organism>
<comment type="caution">
    <text evidence="1">The sequence shown here is derived from an EMBL/GenBank/DDBJ whole genome shotgun (WGS) entry which is preliminary data.</text>
</comment>
<evidence type="ECO:0008006" key="3">
    <source>
        <dbReference type="Google" id="ProtNLM"/>
    </source>
</evidence>
<reference evidence="1 2" key="1">
    <citation type="submission" date="2010-02" db="EMBL/GenBank/DDBJ databases">
        <authorList>
            <person name="Weinstock G."/>
            <person name="Sodergren E."/>
            <person name="Clifton S."/>
            <person name="Fulton L."/>
            <person name="Fulton B."/>
            <person name="Courtney L."/>
            <person name="Fronick C."/>
            <person name="Harrison M."/>
            <person name="Strong C."/>
            <person name="Farmer C."/>
            <person name="Delahaunty K."/>
            <person name="Markovic C."/>
            <person name="Hall O."/>
            <person name="Minx P."/>
            <person name="Tomlinson C."/>
            <person name="Mitreva M."/>
            <person name="Nelson J."/>
            <person name="Hou S."/>
            <person name="Wollam A."/>
            <person name="Pepin K.H."/>
            <person name="Johnson M."/>
            <person name="Bhonagiri V."/>
            <person name="Zhang X."/>
            <person name="Suruliraj S."/>
            <person name="Warren W."/>
            <person name="Chinwalla A."/>
            <person name="Mardis E.R."/>
            <person name="Wilson R.K."/>
        </authorList>
    </citation>
    <scope>NUCLEOTIDE SEQUENCE [LARGE SCALE GENOMIC DNA]</scope>
    <source>
        <strain evidence="1 2">ATCC 33693</strain>
    </source>
</reference>
<accession>D4CTZ3</accession>
<evidence type="ECO:0000313" key="2">
    <source>
        <dbReference type="Proteomes" id="UP000003748"/>
    </source>
</evidence>
<proteinExistence type="predicted"/>
<name>D4CTZ3_9FUSO</name>
<dbReference type="STRING" id="546275.FUSPEROL_00866"/>
<dbReference type="AlphaFoldDB" id="D4CTZ3"/>
<sequence length="202" mass="24090">MIEVRKMEAKINNIDLFKVKDNENTYYGFSQEWYKDEWQRRAGCGATVASSIINYYNQIDKFKEIEISDALEIMEELWNHLLPTEQGLNSIKLFHDGIKNYYEDREVTIDYINIDVKNKVSLEEIIKFIYKELSEDRPLAFLNLCNGEENNLDKWHWVVVVEIFEENGEHFLNIIDDKEIIKINLSLWYRTIKNDGGFITFK</sequence>
<evidence type="ECO:0000313" key="1">
    <source>
        <dbReference type="EMBL" id="EFE87168.1"/>
    </source>
</evidence>
<dbReference type="EMBL" id="ACJY01000049">
    <property type="protein sequence ID" value="EFE87168.1"/>
    <property type="molecule type" value="Genomic_DNA"/>
</dbReference>
<dbReference type="HOGENOM" id="CLU_115419_0_0_0"/>
<protein>
    <recommendedName>
        <fullName evidence="3">Peptidase C39-like domain-containing protein</fullName>
    </recommendedName>
</protein>